<proteinExistence type="predicted"/>
<sequence length="94" mass="10782">MRTAAWPRQADIFAPRNAIIAIIWMKSLKLLPLRSVLSKRNYEREGFVVQVLGIPGGEEKRRLPGPPMKIISSRSDFRDGSRVTTRSFFFECES</sequence>
<evidence type="ECO:0000313" key="2">
    <source>
        <dbReference type="Proteomes" id="UP000499080"/>
    </source>
</evidence>
<gene>
    <name evidence="1" type="ORF">AVEN_120501_1</name>
</gene>
<dbReference type="EMBL" id="BGPR01030234">
    <property type="protein sequence ID" value="GBO02638.1"/>
    <property type="molecule type" value="Genomic_DNA"/>
</dbReference>
<dbReference type="AlphaFoldDB" id="A0A4Y2TQ21"/>
<reference evidence="1 2" key="1">
    <citation type="journal article" date="2019" name="Sci. Rep.">
        <title>Orb-weaving spider Araneus ventricosus genome elucidates the spidroin gene catalogue.</title>
        <authorList>
            <person name="Kono N."/>
            <person name="Nakamura H."/>
            <person name="Ohtoshi R."/>
            <person name="Moran D.A.P."/>
            <person name="Shinohara A."/>
            <person name="Yoshida Y."/>
            <person name="Fujiwara M."/>
            <person name="Mori M."/>
            <person name="Tomita M."/>
            <person name="Arakawa K."/>
        </authorList>
    </citation>
    <scope>NUCLEOTIDE SEQUENCE [LARGE SCALE GENOMIC DNA]</scope>
</reference>
<protein>
    <submittedName>
        <fullName evidence="1">Uncharacterized protein</fullName>
    </submittedName>
</protein>
<evidence type="ECO:0000313" key="1">
    <source>
        <dbReference type="EMBL" id="GBO02638.1"/>
    </source>
</evidence>
<organism evidence="1 2">
    <name type="scientific">Araneus ventricosus</name>
    <name type="common">Orbweaver spider</name>
    <name type="synonym">Epeira ventricosa</name>
    <dbReference type="NCBI Taxonomy" id="182803"/>
    <lineage>
        <taxon>Eukaryota</taxon>
        <taxon>Metazoa</taxon>
        <taxon>Ecdysozoa</taxon>
        <taxon>Arthropoda</taxon>
        <taxon>Chelicerata</taxon>
        <taxon>Arachnida</taxon>
        <taxon>Araneae</taxon>
        <taxon>Araneomorphae</taxon>
        <taxon>Entelegynae</taxon>
        <taxon>Araneoidea</taxon>
        <taxon>Araneidae</taxon>
        <taxon>Araneus</taxon>
    </lineage>
</organism>
<dbReference type="Proteomes" id="UP000499080">
    <property type="component" value="Unassembled WGS sequence"/>
</dbReference>
<name>A0A4Y2TQ21_ARAVE</name>
<keyword evidence="2" id="KW-1185">Reference proteome</keyword>
<comment type="caution">
    <text evidence="1">The sequence shown here is derived from an EMBL/GenBank/DDBJ whole genome shotgun (WGS) entry which is preliminary data.</text>
</comment>
<accession>A0A4Y2TQ21</accession>